<dbReference type="Proteomes" id="UP000887013">
    <property type="component" value="Unassembled WGS sequence"/>
</dbReference>
<dbReference type="AlphaFoldDB" id="A0A8X6TT28"/>
<comment type="caution">
    <text evidence="1">The sequence shown here is derived from an EMBL/GenBank/DDBJ whole genome shotgun (WGS) entry which is preliminary data.</text>
</comment>
<evidence type="ECO:0000313" key="1">
    <source>
        <dbReference type="EMBL" id="GFT47387.1"/>
    </source>
</evidence>
<proteinExistence type="predicted"/>
<accession>A0A8X6TT28</accession>
<evidence type="ECO:0000313" key="2">
    <source>
        <dbReference type="Proteomes" id="UP000887013"/>
    </source>
</evidence>
<sequence>MSDFLNEFESYISSVKEKEHMNRCNERSKDLSITNATLEGLFMEAIRGFDVLTRNFKNEIDDDLKFLKESNEEFSTKTEILKIALWRPLPLPNPYTFSTSPTTDILPHKQHPIPQKAFITIPTVEEDYILVRNIKLQQKLLKITNQNLKKKINRISCRGMIINLTEEEVG</sequence>
<name>A0A8X6TT28_NEPPI</name>
<dbReference type="EMBL" id="BMAW01016128">
    <property type="protein sequence ID" value="GFT47387.1"/>
    <property type="molecule type" value="Genomic_DNA"/>
</dbReference>
<organism evidence="1 2">
    <name type="scientific">Nephila pilipes</name>
    <name type="common">Giant wood spider</name>
    <name type="synonym">Nephila maculata</name>
    <dbReference type="NCBI Taxonomy" id="299642"/>
    <lineage>
        <taxon>Eukaryota</taxon>
        <taxon>Metazoa</taxon>
        <taxon>Ecdysozoa</taxon>
        <taxon>Arthropoda</taxon>
        <taxon>Chelicerata</taxon>
        <taxon>Arachnida</taxon>
        <taxon>Araneae</taxon>
        <taxon>Araneomorphae</taxon>
        <taxon>Entelegynae</taxon>
        <taxon>Araneoidea</taxon>
        <taxon>Nephilidae</taxon>
        <taxon>Nephila</taxon>
    </lineage>
</organism>
<keyword evidence="2" id="KW-1185">Reference proteome</keyword>
<reference evidence="1" key="1">
    <citation type="submission" date="2020-08" db="EMBL/GenBank/DDBJ databases">
        <title>Multicomponent nature underlies the extraordinary mechanical properties of spider dragline silk.</title>
        <authorList>
            <person name="Kono N."/>
            <person name="Nakamura H."/>
            <person name="Mori M."/>
            <person name="Yoshida Y."/>
            <person name="Ohtoshi R."/>
            <person name="Malay A.D."/>
            <person name="Moran D.A.P."/>
            <person name="Tomita M."/>
            <person name="Numata K."/>
            <person name="Arakawa K."/>
        </authorList>
    </citation>
    <scope>NUCLEOTIDE SEQUENCE</scope>
</reference>
<gene>
    <name evidence="1" type="ORF">NPIL_61241</name>
</gene>
<protein>
    <submittedName>
        <fullName evidence="1">Uncharacterized protein</fullName>
    </submittedName>
</protein>